<dbReference type="AlphaFoldDB" id="A0A916QLC4"/>
<dbReference type="PANTHER" id="PTHR11669">
    <property type="entry name" value="REPLICATION FACTOR C / DNA POLYMERASE III GAMMA-TAU SUBUNIT"/>
    <property type="match status" value="1"/>
</dbReference>
<evidence type="ECO:0000313" key="4">
    <source>
        <dbReference type="EMBL" id="GFZ82438.1"/>
    </source>
</evidence>
<keyword evidence="2" id="KW-0548">Nucleotidyltransferase</keyword>
<dbReference type="SUPFAM" id="SSF52540">
    <property type="entry name" value="P-loop containing nucleoside triphosphate hydrolases"/>
    <property type="match status" value="1"/>
</dbReference>
<organism evidence="4 5">
    <name type="scientific">Pseudohongiella nitratireducens</name>
    <dbReference type="NCBI Taxonomy" id="1768907"/>
    <lineage>
        <taxon>Bacteria</taxon>
        <taxon>Pseudomonadati</taxon>
        <taxon>Pseudomonadota</taxon>
        <taxon>Gammaproteobacteria</taxon>
        <taxon>Pseudomonadales</taxon>
        <taxon>Pseudohongiellaceae</taxon>
        <taxon>Pseudohongiella</taxon>
    </lineage>
</organism>
<dbReference type="InterPro" id="IPR050238">
    <property type="entry name" value="DNA_Rep/Repair_Clamp_Loader"/>
</dbReference>
<comment type="caution">
    <text evidence="4">The sequence shown here is derived from an EMBL/GenBank/DDBJ whole genome shotgun (WGS) entry which is preliminary data.</text>
</comment>
<evidence type="ECO:0000256" key="1">
    <source>
        <dbReference type="ARBA" id="ARBA00012417"/>
    </source>
</evidence>
<keyword evidence="5" id="KW-1185">Reference proteome</keyword>
<protein>
    <recommendedName>
        <fullName evidence="1">DNA-directed DNA polymerase</fullName>
        <ecNumber evidence="1">2.7.7.7</ecNumber>
    </recommendedName>
</protein>
<dbReference type="Proteomes" id="UP000627715">
    <property type="component" value="Unassembled WGS sequence"/>
</dbReference>
<dbReference type="GO" id="GO:0008408">
    <property type="term" value="F:3'-5' exonuclease activity"/>
    <property type="evidence" value="ECO:0007669"/>
    <property type="project" value="InterPro"/>
</dbReference>
<evidence type="ECO:0000256" key="2">
    <source>
        <dbReference type="ARBA" id="ARBA00022932"/>
    </source>
</evidence>
<accession>A0A916QLC4</accession>
<gene>
    <name evidence="4" type="ORF">GCM10011403_27400</name>
</gene>
<dbReference type="NCBIfam" id="TIGR00678">
    <property type="entry name" value="holB"/>
    <property type="match status" value="1"/>
</dbReference>
<dbReference type="OrthoDB" id="9811073at2"/>
<keyword evidence="2" id="KW-0808">Transferase</keyword>
<dbReference type="RefSeq" id="WP_068810549.1">
    <property type="nucleotide sequence ID" value="NZ_BMIY01000013.1"/>
</dbReference>
<dbReference type="GO" id="GO:0009360">
    <property type="term" value="C:DNA polymerase III complex"/>
    <property type="evidence" value="ECO:0007669"/>
    <property type="project" value="TreeGrafter"/>
</dbReference>
<name>A0A916QLC4_9GAMM</name>
<dbReference type="EMBL" id="BMIY01000013">
    <property type="protein sequence ID" value="GFZ82438.1"/>
    <property type="molecule type" value="Genomic_DNA"/>
</dbReference>
<dbReference type="Pfam" id="PF13177">
    <property type="entry name" value="DNA_pol3_delta2"/>
    <property type="match status" value="1"/>
</dbReference>
<dbReference type="InterPro" id="IPR004622">
    <property type="entry name" value="DNA_pol_HolB"/>
</dbReference>
<dbReference type="EC" id="2.7.7.7" evidence="1"/>
<dbReference type="PANTHER" id="PTHR11669:SF8">
    <property type="entry name" value="DNA POLYMERASE III SUBUNIT DELTA"/>
    <property type="match status" value="1"/>
</dbReference>
<dbReference type="GO" id="GO:0006261">
    <property type="term" value="P:DNA-templated DNA replication"/>
    <property type="evidence" value="ECO:0007669"/>
    <property type="project" value="TreeGrafter"/>
</dbReference>
<dbReference type="InterPro" id="IPR027417">
    <property type="entry name" value="P-loop_NTPase"/>
</dbReference>
<evidence type="ECO:0000313" key="5">
    <source>
        <dbReference type="Proteomes" id="UP000627715"/>
    </source>
</evidence>
<keyword evidence="2" id="KW-0239">DNA-directed DNA polymerase</keyword>
<dbReference type="GO" id="GO:0003887">
    <property type="term" value="F:DNA-directed DNA polymerase activity"/>
    <property type="evidence" value="ECO:0007669"/>
    <property type="project" value="UniProtKB-KW"/>
</dbReference>
<sequence length="326" mass="36602">MTSTSYFSWQRESWSSLIEQVGRNRLAHAYLLIGPQGTGRLEFARYFAQWLLCENQDKTQHKEACQQCRSCQLWLSSNHPDFFEVTPELPSKIIKVDAIRALSSRINQTSNQAGSKRIIIIRPAEAMAAAAANALLKSLEEPPEGVVFLLVANADASLLATVRSRCQPVNLPLPGVDEAMTYLKTVSPAETPEQMQEALRLATNRPMRAVEMTEAGVPAWFSEMQQMIKKMETGHLLSMEVAKQCEQQPSQYAIPLLQQLVLEKVRSSALDSDNEQYQATSMVWQKVYQALTAAQQELAATANINPLMTYEYLFTLWQRAAIKSDS</sequence>
<reference evidence="4" key="1">
    <citation type="journal article" date="2014" name="Int. J. Syst. Evol. Microbiol.">
        <title>Complete genome sequence of Corynebacterium casei LMG S-19264T (=DSM 44701T), isolated from a smear-ripened cheese.</title>
        <authorList>
            <consortium name="US DOE Joint Genome Institute (JGI-PGF)"/>
            <person name="Walter F."/>
            <person name="Albersmeier A."/>
            <person name="Kalinowski J."/>
            <person name="Ruckert C."/>
        </authorList>
    </citation>
    <scope>NUCLEOTIDE SEQUENCE</scope>
    <source>
        <strain evidence="4">CGMCC 1.15425</strain>
    </source>
</reference>
<dbReference type="Gene3D" id="3.40.50.300">
    <property type="entry name" value="P-loop containing nucleotide triphosphate hydrolases"/>
    <property type="match status" value="1"/>
</dbReference>
<evidence type="ECO:0000256" key="3">
    <source>
        <dbReference type="ARBA" id="ARBA00049244"/>
    </source>
</evidence>
<proteinExistence type="predicted"/>
<reference evidence="4" key="2">
    <citation type="submission" date="2020-09" db="EMBL/GenBank/DDBJ databases">
        <authorList>
            <person name="Sun Q."/>
            <person name="Zhou Y."/>
        </authorList>
    </citation>
    <scope>NUCLEOTIDE SEQUENCE</scope>
    <source>
        <strain evidence="4">CGMCC 1.15425</strain>
    </source>
</reference>
<comment type="catalytic activity">
    <reaction evidence="3">
        <text>DNA(n) + a 2'-deoxyribonucleoside 5'-triphosphate = DNA(n+1) + diphosphate</text>
        <dbReference type="Rhea" id="RHEA:22508"/>
        <dbReference type="Rhea" id="RHEA-COMP:17339"/>
        <dbReference type="Rhea" id="RHEA-COMP:17340"/>
        <dbReference type="ChEBI" id="CHEBI:33019"/>
        <dbReference type="ChEBI" id="CHEBI:61560"/>
        <dbReference type="ChEBI" id="CHEBI:173112"/>
        <dbReference type="EC" id="2.7.7.7"/>
    </reaction>
</comment>